<feature type="signal peptide" evidence="3">
    <location>
        <begin position="1"/>
        <end position="16"/>
    </location>
</feature>
<name>A0A9W6WYZ2_9STRA</name>
<keyword evidence="5" id="KW-1185">Reference proteome</keyword>
<evidence type="ECO:0000256" key="3">
    <source>
        <dbReference type="SAM" id="SignalP"/>
    </source>
</evidence>
<sequence>MKLLLAGALLPLAAHAAASCADCGGDTCVLDNAAASVAGGATSLSVNFCNFDAAQNATYALRLGVSSPPSCDAANATLPTLVALVAADGCSADACAVTLSFERALDWALAAQSGNTLTAQLTSGGSSGVATIATFEAAAAPVVNGGTASVSVCATQLELSGARLSAVASCNAAQICRGAATDTACTTELESGAQVTDVSCDADACSGSVKLSQPLPCDGSSGDATAVIVGVAVAGGTPSNLASVGSMAAPNFTIASAGGLAAGSSELVLTTDTFCAFSGIELNVTVDDDDVQVSSVNSTSNGTVVVELASALSSELAGEEAELSLSQCGVSTTASFAVKEDAEESTSVSTGSTTGSDEDAVATSAGSVSTQEEDASTGLSHSIIVGIVIAAFALGGFVFEYVHHKRRQPMPLAQDSSVCNVATPM</sequence>
<proteinExistence type="predicted"/>
<feature type="compositionally biased region" description="Low complexity" evidence="1">
    <location>
        <begin position="345"/>
        <end position="355"/>
    </location>
</feature>
<keyword evidence="2" id="KW-0472">Membrane</keyword>
<dbReference type="EMBL" id="BSXT01000245">
    <property type="protein sequence ID" value="GMF22146.1"/>
    <property type="molecule type" value="Genomic_DNA"/>
</dbReference>
<keyword evidence="3" id="KW-0732">Signal</keyword>
<feature type="region of interest" description="Disordered" evidence="1">
    <location>
        <begin position="339"/>
        <end position="373"/>
    </location>
</feature>
<dbReference type="OrthoDB" id="77273at2759"/>
<feature type="transmembrane region" description="Helical" evidence="2">
    <location>
        <begin position="379"/>
        <end position="402"/>
    </location>
</feature>
<organism evidence="4 5">
    <name type="scientific">Phytophthora fragariaefolia</name>
    <dbReference type="NCBI Taxonomy" id="1490495"/>
    <lineage>
        <taxon>Eukaryota</taxon>
        <taxon>Sar</taxon>
        <taxon>Stramenopiles</taxon>
        <taxon>Oomycota</taxon>
        <taxon>Peronosporomycetes</taxon>
        <taxon>Peronosporales</taxon>
        <taxon>Peronosporaceae</taxon>
        <taxon>Phytophthora</taxon>
    </lineage>
</organism>
<evidence type="ECO:0000256" key="1">
    <source>
        <dbReference type="SAM" id="MobiDB-lite"/>
    </source>
</evidence>
<dbReference type="PROSITE" id="PS51257">
    <property type="entry name" value="PROKAR_LIPOPROTEIN"/>
    <property type="match status" value="1"/>
</dbReference>
<keyword evidence="2" id="KW-1133">Transmembrane helix</keyword>
<dbReference type="Proteomes" id="UP001165121">
    <property type="component" value="Unassembled WGS sequence"/>
</dbReference>
<reference evidence="4" key="1">
    <citation type="submission" date="2023-04" db="EMBL/GenBank/DDBJ databases">
        <title>Phytophthora fragariaefolia NBRC 109709.</title>
        <authorList>
            <person name="Ichikawa N."/>
            <person name="Sato H."/>
            <person name="Tonouchi N."/>
        </authorList>
    </citation>
    <scope>NUCLEOTIDE SEQUENCE</scope>
    <source>
        <strain evidence="4">NBRC 109709</strain>
    </source>
</reference>
<dbReference type="AlphaFoldDB" id="A0A9W6WYZ2"/>
<protein>
    <submittedName>
        <fullName evidence="4">Unnamed protein product</fullName>
    </submittedName>
</protein>
<gene>
    <name evidence="4" type="ORF">Pfra01_000318100</name>
</gene>
<evidence type="ECO:0000313" key="4">
    <source>
        <dbReference type="EMBL" id="GMF22146.1"/>
    </source>
</evidence>
<evidence type="ECO:0000313" key="5">
    <source>
        <dbReference type="Proteomes" id="UP001165121"/>
    </source>
</evidence>
<feature type="chain" id="PRO_5040971009" evidence="3">
    <location>
        <begin position="17"/>
        <end position="425"/>
    </location>
</feature>
<comment type="caution">
    <text evidence="4">The sequence shown here is derived from an EMBL/GenBank/DDBJ whole genome shotgun (WGS) entry which is preliminary data.</text>
</comment>
<keyword evidence="2" id="KW-0812">Transmembrane</keyword>
<evidence type="ECO:0000256" key="2">
    <source>
        <dbReference type="SAM" id="Phobius"/>
    </source>
</evidence>
<accession>A0A9W6WYZ2</accession>